<evidence type="ECO:0000313" key="1">
    <source>
        <dbReference type="EMBL" id="MBX72999.1"/>
    </source>
</evidence>
<dbReference type="AlphaFoldDB" id="A0A2P2R154"/>
<organism evidence="1">
    <name type="scientific">Rhizophora mucronata</name>
    <name type="common">Asiatic mangrove</name>
    <dbReference type="NCBI Taxonomy" id="61149"/>
    <lineage>
        <taxon>Eukaryota</taxon>
        <taxon>Viridiplantae</taxon>
        <taxon>Streptophyta</taxon>
        <taxon>Embryophyta</taxon>
        <taxon>Tracheophyta</taxon>
        <taxon>Spermatophyta</taxon>
        <taxon>Magnoliopsida</taxon>
        <taxon>eudicotyledons</taxon>
        <taxon>Gunneridae</taxon>
        <taxon>Pentapetalae</taxon>
        <taxon>rosids</taxon>
        <taxon>fabids</taxon>
        <taxon>Malpighiales</taxon>
        <taxon>Rhizophoraceae</taxon>
        <taxon>Rhizophora</taxon>
    </lineage>
</organism>
<sequence>MSHAYINTLSPLLWHMLLPDMNGKYVLLCTMTIPTPLYHVKEKKNRDLSDQVGSAKRMERRHKPGQFDESLQHLALTRVLVSSHFDIKIELWFAAPILDVYIILYDTYFGFQLIV</sequence>
<proteinExistence type="predicted"/>
<dbReference type="EMBL" id="GGEC01092515">
    <property type="protein sequence ID" value="MBX72999.1"/>
    <property type="molecule type" value="Transcribed_RNA"/>
</dbReference>
<accession>A0A2P2R154</accession>
<protein>
    <submittedName>
        <fullName evidence="1">Uncharacterized protein</fullName>
    </submittedName>
</protein>
<reference evidence="1" key="1">
    <citation type="submission" date="2018-02" db="EMBL/GenBank/DDBJ databases">
        <title>Rhizophora mucronata_Transcriptome.</title>
        <authorList>
            <person name="Meera S.P."/>
            <person name="Sreeshan A."/>
            <person name="Augustine A."/>
        </authorList>
    </citation>
    <scope>NUCLEOTIDE SEQUENCE</scope>
    <source>
        <tissue evidence="1">Leaf</tissue>
    </source>
</reference>
<name>A0A2P2R154_RHIMU</name>